<dbReference type="RefSeq" id="XP_040723662.1">
    <property type="nucleotide sequence ID" value="XM_040871459.1"/>
</dbReference>
<comment type="caution">
    <text evidence="5">The sequence shown here is derived from an EMBL/GenBank/DDBJ whole genome shotgun (WGS) entry which is preliminary data.</text>
</comment>
<evidence type="ECO:0000256" key="3">
    <source>
        <dbReference type="ARBA" id="ARBA00023274"/>
    </source>
</evidence>
<dbReference type="NCBIfam" id="TIGR00030">
    <property type="entry name" value="S21p"/>
    <property type="match status" value="1"/>
</dbReference>
<dbReference type="AlphaFoldDB" id="A0A1Y2F542"/>
<dbReference type="GO" id="GO:0005840">
    <property type="term" value="C:ribosome"/>
    <property type="evidence" value="ECO:0007669"/>
    <property type="project" value="UniProtKB-KW"/>
</dbReference>
<dbReference type="OrthoDB" id="2501249at2759"/>
<evidence type="ECO:0000256" key="2">
    <source>
        <dbReference type="ARBA" id="ARBA00022980"/>
    </source>
</evidence>
<dbReference type="GO" id="GO:0006412">
    <property type="term" value="P:translation"/>
    <property type="evidence" value="ECO:0007669"/>
    <property type="project" value="InterPro"/>
</dbReference>
<feature type="region of interest" description="Disordered" evidence="4">
    <location>
        <begin position="1"/>
        <end position="32"/>
    </location>
</feature>
<dbReference type="STRING" id="56484.A0A1Y2F542"/>
<dbReference type="PANTHER" id="PTHR41237">
    <property type="entry name" value="37S RIBOSOMAL PROTEIN MRP21, MITOCHONDRIAL"/>
    <property type="match status" value="1"/>
</dbReference>
<dbReference type="GO" id="GO:0003735">
    <property type="term" value="F:structural constituent of ribosome"/>
    <property type="evidence" value="ECO:0007669"/>
    <property type="project" value="InterPro"/>
</dbReference>
<keyword evidence="3" id="KW-0687">Ribonucleoprotein</keyword>
<evidence type="ECO:0000256" key="4">
    <source>
        <dbReference type="SAM" id="MobiDB-lite"/>
    </source>
</evidence>
<dbReference type="PANTHER" id="PTHR41237:SF1">
    <property type="entry name" value="SMALL RIBOSOMAL SUBUNIT PROTEIN BS21M"/>
    <property type="match status" value="1"/>
</dbReference>
<organism evidence="5 6">
    <name type="scientific">Protomyces lactucae-debilis</name>
    <dbReference type="NCBI Taxonomy" id="2754530"/>
    <lineage>
        <taxon>Eukaryota</taxon>
        <taxon>Fungi</taxon>
        <taxon>Dikarya</taxon>
        <taxon>Ascomycota</taxon>
        <taxon>Taphrinomycotina</taxon>
        <taxon>Taphrinomycetes</taxon>
        <taxon>Taphrinales</taxon>
        <taxon>Protomycetaceae</taxon>
        <taxon>Protomyces</taxon>
    </lineage>
</organism>
<protein>
    <submittedName>
        <fullName evidence="5">Uncharacterized protein</fullName>
    </submittedName>
</protein>
<keyword evidence="6" id="KW-1185">Reference proteome</keyword>
<dbReference type="GO" id="GO:1990904">
    <property type="term" value="C:ribonucleoprotein complex"/>
    <property type="evidence" value="ECO:0007669"/>
    <property type="project" value="UniProtKB-KW"/>
</dbReference>
<keyword evidence="2" id="KW-0689">Ribosomal protein</keyword>
<dbReference type="InterPro" id="IPR052837">
    <property type="entry name" value="Mitoribosomal_bS21"/>
</dbReference>
<dbReference type="Pfam" id="PF01165">
    <property type="entry name" value="Ribosomal_S21"/>
    <property type="match status" value="1"/>
</dbReference>
<evidence type="ECO:0000313" key="6">
    <source>
        <dbReference type="Proteomes" id="UP000193685"/>
    </source>
</evidence>
<dbReference type="GeneID" id="63788058"/>
<gene>
    <name evidence="5" type="ORF">BCR37DRAFT_394373</name>
</gene>
<accession>A0A1Y2F542</accession>
<reference evidence="5 6" key="1">
    <citation type="submission" date="2016-07" db="EMBL/GenBank/DDBJ databases">
        <title>Pervasive Adenine N6-methylation of Active Genes in Fungi.</title>
        <authorList>
            <consortium name="DOE Joint Genome Institute"/>
            <person name="Mondo S.J."/>
            <person name="Dannebaum R.O."/>
            <person name="Kuo R.C."/>
            <person name="Labutti K."/>
            <person name="Haridas S."/>
            <person name="Kuo A."/>
            <person name="Salamov A."/>
            <person name="Ahrendt S.R."/>
            <person name="Lipzen A."/>
            <person name="Sullivan W."/>
            <person name="Andreopoulos W.B."/>
            <person name="Clum A."/>
            <person name="Lindquist E."/>
            <person name="Daum C."/>
            <person name="Ramamoorthy G.K."/>
            <person name="Gryganskyi A."/>
            <person name="Culley D."/>
            <person name="Magnuson J.K."/>
            <person name="James T.Y."/>
            <person name="O'Malley M.A."/>
            <person name="Stajich J.E."/>
            <person name="Spatafora J.W."/>
            <person name="Visel A."/>
            <person name="Grigoriev I.V."/>
        </authorList>
    </citation>
    <scope>NUCLEOTIDE SEQUENCE [LARGE SCALE GENOMIC DNA]</scope>
    <source>
        <strain evidence="5 6">12-1054</strain>
    </source>
</reference>
<evidence type="ECO:0000256" key="1">
    <source>
        <dbReference type="ARBA" id="ARBA00006640"/>
    </source>
</evidence>
<sequence length="105" mass="12279">MALPSLFKDEPITPTLNSRNAPSRGPFASYSGRTKTVMQGDIQGAFRQLGSVLRQNNVMREFRQQKFYEKPSDKRGRLSRERHRKRFLLGVRRLVGLVKEQRKFQ</sequence>
<comment type="similarity">
    <text evidence="1">Belongs to the bacterial ribosomal protein bS21 family.</text>
</comment>
<dbReference type="EMBL" id="MCFI01000016">
    <property type="protein sequence ID" value="ORY79030.1"/>
    <property type="molecule type" value="Genomic_DNA"/>
</dbReference>
<evidence type="ECO:0000313" key="5">
    <source>
        <dbReference type="EMBL" id="ORY79030.1"/>
    </source>
</evidence>
<proteinExistence type="inferred from homology"/>
<name>A0A1Y2F542_PROLT</name>
<dbReference type="InterPro" id="IPR001911">
    <property type="entry name" value="Ribosomal_bS21"/>
</dbReference>
<dbReference type="Proteomes" id="UP000193685">
    <property type="component" value="Unassembled WGS sequence"/>
</dbReference>